<evidence type="ECO:0000313" key="5">
    <source>
        <dbReference type="Proteomes" id="UP000255467"/>
    </source>
</evidence>
<dbReference type="GO" id="GO:0043565">
    <property type="term" value="F:sequence-specific DNA binding"/>
    <property type="evidence" value="ECO:0007669"/>
    <property type="project" value="InterPro"/>
</dbReference>
<evidence type="ECO:0000256" key="1">
    <source>
        <dbReference type="ARBA" id="ARBA00023015"/>
    </source>
</evidence>
<dbReference type="Proteomes" id="UP000255467">
    <property type="component" value="Unassembled WGS sequence"/>
</dbReference>
<reference evidence="4 5" key="1">
    <citation type="submission" date="2018-06" db="EMBL/GenBank/DDBJ databases">
        <authorList>
            <consortium name="Pathogen Informatics"/>
            <person name="Doyle S."/>
        </authorList>
    </citation>
    <scope>NUCLEOTIDE SEQUENCE [LARGE SCALE GENOMIC DNA]</scope>
    <source>
        <strain evidence="4 5">NCTC1934</strain>
    </source>
</reference>
<feature type="domain" description="HTH araC/xylS-type" evidence="3">
    <location>
        <begin position="152"/>
        <end position="249"/>
    </location>
</feature>
<dbReference type="AlphaFoldDB" id="A0A379JGZ5"/>
<dbReference type="STRING" id="1406858.GCA_000710895_00495"/>
<keyword evidence="1" id="KW-0805">Transcription regulation</keyword>
<dbReference type="GO" id="GO:0032259">
    <property type="term" value="P:methylation"/>
    <property type="evidence" value="ECO:0007669"/>
    <property type="project" value="UniProtKB-KW"/>
</dbReference>
<name>A0A379JGZ5_9NOCA</name>
<dbReference type="PANTHER" id="PTHR11019:SF199">
    <property type="entry name" value="HTH-TYPE TRANSCRIPTIONAL REGULATOR NIMR"/>
    <property type="match status" value="1"/>
</dbReference>
<protein>
    <submittedName>
        <fullName evidence="4">Bifunctional DNA-binding transcriptional dual regulator/O6-methylguanine-DNA methyltransferase</fullName>
    </submittedName>
</protein>
<sequence>MRRIPISLADMTGAALSQTCAAAPVVWMRPRHAGYLGPDLGVGMHATAIACLGLSLDGSFTVETEDYGTFVTRSVFVQARIRHRIVSAGRIALVFAEPGSAVIAGLRDAVEPCALDPAAEAACVAAARAGVPSLDALLSQPGSPSVLDPRIETIMRDIRADPTAHPRADRAAADVGMSEHYFLRLFAAHTGTTFRRYRQWARVRIVLAGMSAGYDLTRCAADAGFASPSHLSETIRRTFGASLTTALNARVTLDIR</sequence>
<dbReference type="InterPro" id="IPR018060">
    <property type="entry name" value="HTH_AraC"/>
</dbReference>
<evidence type="ECO:0000259" key="3">
    <source>
        <dbReference type="PROSITE" id="PS01124"/>
    </source>
</evidence>
<keyword evidence="4" id="KW-0489">Methyltransferase</keyword>
<dbReference type="SUPFAM" id="SSF46689">
    <property type="entry name" value="Homeodomain-like"/>
    <property type="match status" value="1"/>
</dbReference>
<dbReference type="PROSITE" id="PS01124">
    <property type="entry name" value="HTH_ARAC_FAMILY_2"/>
    <property type="match status" value="1"/>
</dbReference>
<accession>A0A379JGZ5</accession>
<organism evidence="4 5">
    <name type="scientific">Nocardia otitidiscaviarum</name>
    <dbReference type="NCBI Taxonomy" id="1823"/>
    <lineage>
        <taxon>Bacteria</taxon>
        <taxon>Bacillati</taxon>
        <taxon>Actinomycetota</taxon>
        <taxon>Actinomycetes</taxon>
        <taxon>Mycobacteriales</taxon>
        <taxon>Nocardiaceae</taxon>
        <taxon>Nocardia</taxon>
    </lineage>
</organism>
<keyword evidence="4" id="KW-0238">DNA-binding</keyword>
<dbReference type="PANTHER" id="PTHR11019">
    <property type="entry name" value="HTH-TYPE TRANSCRIPTIONAL REGULATOR NIMR"/>
    <property type="match status" value="1"/>
</dbReference>
<evidence type="ECO:0000256" key="2">
    <source>
        <dbReference type="ARBA" id="ARBA00023163"/>
    </source>
</evidence>
<dbReference type="SMART" id="SM00342">
    <property type="entry name" value="HTH_ARAC"/>
    <property type="match status" value="1"/>
</dbReference>
<dbReference type="Gene3D" id="1.10.10.60">
    <property type="entry name" value="Homeodomain-like"/>
    <property type="match status" value="1"/>
</dbReference>
<dbReference type="EMBL" id="UGRY01000003">
    <property type="protein sequence ID" value="SUD47541.1"/>
    <property type="molecule type" value="Genomic_DNA"/>
</dbReference>
<dbReference type="Pfam" id="PF12833">
    <property type="entry name" value="HTH_18"/>
    <property type="match status" value="1"/>
</dbReference>
<dbReference type="GO" id="GO:0008168">
    <property type="term" value="F:methyltransferase activity"/>
    <property type="evidence" value="ECO:0007669"/>
    <property type="project" value="UniProtKB-KW"/>
</dbReference>
<gene>
    <name evidence="4" type="ORF">NCTC1934_04855</name>
</gene>
<dbReference type="InterPro" id="IPR009057">
    <property type="entry name" value="Homeodomain-like_sf"/>
</dbReference>
<dbReference type="GO" id="GO:0003700">
    <property type="term" value="F:DNA-binding transcription factor activity"/>
    <property type="evidence" value="ECO:0007669"/>
    <property type="project" value="InterPro"/>
</dbReference>
<evidence type="ECO:0000313" key="4">
    <source>
        <dbReference type="EMBL" id="SUD47541.1"/>
    </source>
</evidence>
<keyword evidence="5" id="KW-1185">Reference proteome</keyword>
<proteinExistence type="predicted"/>
<keyword evidence="2" id="KW-0804">Transcription</keyword>
<keyword evidence="4" id="KW-0808">Transferase</keyword>